<evidence type="ECO:0000313" key="3">
    <source>
        <dbReference type="Proteomes" id="UP000326565"/>
    </source>
</evidence>
<reference evidence="2 3" key="1">
    <citation type="submission" date="2019-04" db="EMBL/GenBank/DDBJ databases">
        <title>Friends and foes A comparative genomics study of 23 Aspergillus species from section Flavi.</title>
        <authorList>
            <consortium name="DOE Joint Genome Institute"/>
            <person name="Kjaerbolling I."/>
            <person name="Vesth T."/>
            <person name="Frisvad J.C."/>
            <person name="Nybo J.L."/>
            <person name="Theobald S."/>
            <person name="Kildgaard S."/>
            <person name="Isbrandt T."/>
            <person name="Kuo A."/>
            <person name="Sato A."/>
            <person name="Lyhne E.K."/>
            <person name="Kogle M.E."/>
            <person name="Wiebenga A."/>
            <person name="Kun R.S."/>
            <person name="Lubbers R.J."/>
            <person name="Makela M.R."/>
            <person name="Barry K."/>
            <person name="Chovatia M."/>
            <person name="Clum A."/>
            <person name="Daum C."/>
            <person name="Haridas S."/>
            <person name="He G."/>
            <person name="LaButti K."/>
            <person name="Lipzen A."/>
            <person name="Mondo S."/>
            <person name="Riley R."/>
            <person name="Salamov A."/>
            <person name="Simmons B.A."/>
            <person name="Magnuson J.K."/>
            <person name="Henrissat B."/>
            <person name="Mortensen U.H."/>
            <person name="Larsen T.O."/>
            <person name="Devries R.P."/>
            <person name="Grigoriev I.V."/>
            <person name="Machida M."/>
            <person name="Baker S.E."/>
            <person name="Andersen M.R."/>
        </authorList>
    </citation>
    <scope>NUCLEOTIDE SEQUENCE [LARGE SCALE GENOMIC DNA]</scope>
    <source>
        <strain evidence="2 3">CBS 151.66</strain>
    </source>
</reference>
<organism evidence="2 3">
    <name type="scientific">Aspergillus leporis</name>
    <dbReference type="NCBI Taxonomy" id="41062"/>
    <lineage>
        <taxon>Eukaryota</taxon>
        <taxon>Fungi</taxon>
        <taxon>Dikarya</taxon>
        <taxon>Ascomycota</taxon>
        <taxon>Pezizomycotina</taxon>
        <taxon>Eurotiomycetes</taxon>
        <taxon>Eurotiomycetidae</taxon>
        <taxon>Eurotiales</taxon>
        <taxon>Aspergillaceae</taxon>
        <taxon>Aspergillus</taxon>
        <taxon>Aspergillus subgen. Circumdati</taxon>
    </lineage>
</organism>
<keyword evidence="3" id="KW-1185">Reference proteome</keyword>
<proteinExistence type="predicted"/>
<evidence type="ECO:0000313" key="2">
    <source>
        <dbReference type="EMBL" id="KAB8078853.1"/>
    </source>
</evidence>
<evidence type="ECO:0000256" key="1">
    <source>
        <dbReference type="SAM" id="MobiDB-lite"/>
    </source>
</evidence>
<protein>
    <submittedName>
        <fullName evidence="2">Uncharacterized protein</fullName>
    </submittedName>
</protein>
<feature type="region of interest" description="Disordered" evidence="1">
    <location>
        <begin position="1"/>
        <end position="20"/>
    </location>
</feature>
<dbReference type="EMBL" id="ML732154">
    <property type="protein sequence ID" value="KAB8078853.1"/>
    <property type="molecule type" value="Genomic_DNA"/>
</dbReference>
<dbReference type="Proteomes" id="UP000326565">
    <property type="component" value="Unassembled WGS sequence"/>
</dbReference>
<feature type="region of interest" description="Disordered" evidence="1">
    <location>
        <begin position="64"/>
        <end position="132"/>
    </location>
</feature>
<name>A0A5N5XDK6_9EURO</name>
<dbReference type="AlphaFoldDB" id="A0A5N5XDK6"/>
<feature type="compositionally biased region" description="Polar residues" evidence="1">
    <location>
        <begin position="1"/>
        <end position="11"/>
    </location>
</feature>
<sequence>MKSNRCKSISPISPPLADQVETTEDKLSTYFPTLIPKHLESNNQSLFPLPGIFHPLCNPARSVLDPSSQTSQRIAHRLSGASCGTVDSTADPSSCGTRNATDGSRNTPDSVSESGGHKFSGASNAGVLRGGP</sequence>
<gene>
    <name evidence="2" type="ORF">BDV29DRAFT_165430</name>
</gene>
<feature type="compositionally biased region" description="Polar residues" evidence="1">
    <location>
        <begin position="85"/>
        <end position="113"/>
    </location>
</feature>
<accession>A0A5N5XDK6</accession>